<dbReference type="Proteomes" id="UP000324159">
    <property type="component" value="Unassembled WGS sequence"/>
</dbReference>
<name>A0A5D3WLH3_9BACT</name>
<dbReference type="PROSITE" id="PS01278">
    <property type="entry name" value="MTTASE_RADICAL"/>
    <property type="match status" value="1"/>
</dbReference>
<dbReference type="Gene3D" id="3.80.30.20">
    <property type="entry name" value="tm_1862 like domain"/>
    <property type="match status" value="1"/>
</dbReference>
<dbReference type="EMBL" id="VNIB01000001">
    <property type="protein sequence ID" value="TYO99995.1"/>
    <property type="molecule type" value="Genomic_DNA"/>
</dbReference>
<dbReference type="InterPro" id="IPR020612">
    <property type="entry name" value="Methylthiotransferase_CS"/>
</dbReference>
<dbReference type="SUPFAM" id="SSF102114">
    <property type="entry name" value="Radical SAM enzymes"/>
    <property type="match status" value="1"/>
</dbReference>
<feature type="binding site" evidence="13">
    <location>
        <position position="164"/>
    </location>
    <ligand>
        <name>[4Fe-4S] cluster</name>
        <dbReference type="ChEBI" id="CHEBI:49883"/>
        <label>2</label>
        <note>4Fe-4S-S-AdoMet</note>
    </ligand>
</feature>
<evidence type="ECO:0000256" key="5">
    <source>
        <dbReference type="ARBA" id="ARBA00022691"/>
    </source>
</evidence>
<dbReference type="PANTHER" id="PTHR43020:SF2">
    <property type="entry name" value="MITOCHONDRIAL TRNA METHYLTHIOTRANSFERASE CDK5RAP1"/>
    <property type="match status" value="1"/>
</dbReference>
<dbReference type="FunFam" id="3.40.50.12160:FF:000003">
    <property type="entry name" value="CDK5 regulatory subunit-associated protein 1"/>
    <property type="match status" value="1"/>
</dbReference>
<dbReference type="SMART" id="SM00729">
    <property type="entry name" value="Elp3"/>
    <property type="match status" value="1"/>
</dbReference>
<keyword evidence="5 13" id="KW-0949">S-adenosyl-L-methionine</keyword>
<dbReference type="GO" id="GO:0005829">
    <property type="term" value="C:cytosol"/>
    <property type="evidence" value="ECO:0007669"/>
    <property type="project" value="TreeGrafter"/>
</dbReference>
<keyword evidence="6 13" id="KW-0479">Metal-binding</keyword>
<comment type="subunit">
    <text evidence="13">Monomer.</text>
</comment>
<feature type="domain" description="MTTase N-terminal" evidence="15">
    <location>
        <begin position="2"/>
        <end position="118"/>
    </location>
</feature>
<comment type="cofactor">
    <cofactor evidence="13">
        <name>[4Fe-4S] cluster</name>
        <dbReference type="ChEBI" id="CHEBI:49883"/>
    </cofactor>
    <text evidence="13">Binds 2 [4Fe-4S] clusters. One cluster is coordinated with 3 cysteines and an exchangeable S-adenosyl-L-methionine.</text>
</comment>
<organism evidence="17 18">
    <name type="scientific">Geothermobacter ehrlichii</name>
    <dbReference type="NCBI Taxonomy" id="213224"/>
    <lineage>
        <taxon>Bacteria</taxon>
        <taxon>Pseudomonadati</taxon>
        <taxon>Thermodesulfobacteriota</taxon>
        <taxon>Desulfuromonadia</taxon>
        <taxon>Desulfuromonadales</taxon>
        <taxon>Geothermobacteraceae</taxon>
        <taxon>Geothermobacter</taxon>
    </lineage>
</organism>
<dbReference type="Pfam" id="PF01938">
    <property type="entry name" value="TRAM"/>
    <property type="match status" value="1"/>
</dbReference>
<accession>A0A5D3WLH3</accession>
<dbReference type="HAMAP" id="MF_01864">
    <property type="entry name" value="tRNA_metthiotr_MiaB"/>
    <property type="match status" value="1"/>
</dbReference>
<comment type="subcellular location">
    <subcellularLocation>
        <location evidence="13">Cytoplasm</location>
    </subcellularLocation>
</comment>
<evidence type="ECO:0000313" key="17">
    <source>
        <dbReference type="EMBL" id="TYO99995.1"/>
    </source>
</evidence>
<evidence type="ECO:0000256" key="12">
    <source>
        <dbReference type="ARBA" id="ARBA00081141"/>
    </source>
</evidence>
<dbReference type="GO" id="GO:0051539">
    <property type="term" value="F:4 iron, 4 sulfur cluster binding"/>
    <property type="evidence" value="ECO:0007669"/>
    <property type="project" value="UniProtKB-UniRule"/>
</dbReference>
<dbReference type="FunFam" id="3.80.30.20:FF:000001">
    <property type="entry name" value="tRNA-2-methylthio-N(6)-dimethylallyladenosine synthase 2"/>
    <property type="match status" value="1"/>
</dbReference>
<dbReference type="InterPro" id="IPR006463">
    <property type="entry name" value="MiaB_methiolase"/>
</dbReference>
<dbReference type="GO" id="GO:0035597">
    <property type="term" value="F:tRNA-2-methylthio-N(6)-dimethylallyladenosine(37) synthase activity"/>
    <property type="evidence" value="ECO:0007669"/>
    <property type="project" value="UniProtKB-EC"/>
</dbReference>
<dbReference type="InterPro" id="IPR006638">
    <property type="entry name" value="Elp3/MiaA/NifB-like_rSAM"/>
</dbReference>
<dbReference type="RefSeq" id="WP_148894188.1">
    <property type="nucleotide sequence ID" value="NZ_VNIB01000001.1"/>
</dbReference>
<evidence type="ECO:0000256" key="8">
    <source>
        <dbReference type="ARBA" id="ARBA00023014"/>
    </source>
</evidence>
<reference evidence="17 18" key="1">
    <citation type="submission" date="2019-07" db="EMBL/GenBank/DDBJ databases">
        <title>Genomic Encyclopedia of Type Strains, Phase IV (KMG-IV): sequencing the most valuable type-strain genomes for metagenomic binning, comparative biology and taxonomic classification.</title>
        <authorList>
            <person name="Goeker M."/>
        </authorList>
    </citation>
    <scope>NUCLEOTIDE SEQUENCE [LARGE SCALE GENOMIC DNA]</scope>
    <source>
        <strain evidence="17 18">SS015</strain>
    </source>
</reference>
<keyword evidence="2 13" id="KW-0004">4Fe-4S</keyword>
<keyword evidence="4 13" id="KW-0808">Transferase</keyword>
<dbReference type="OrthoDB" id="9805215at2"/>
<evidence type="ECO:0000256" key="2">
    <source>
        <dbReference type="ARBA" id="ARBA00022485"/>
    </source>
</evidence>
<comment type="function">
    <text evidence="1 13">Catalyzes the methylthiolation of N6-(dimethylallyl)adenosine (i(6)A), leading to the formation of 2-methylthio-N6-(dimethylallyl)adenosine (ms(2)i(6)A) at position 37 in tRNAs that read codons beginning with uridine.</text>
</comment>
<comment type="similarity">
    <text evidence="13">Belongs to the methylthiotransferase family. MiaB subfamily.</text>
</comment>
<dbReference type="SFLD" id="SFLDS00029">
    <property type="entry name" value="Radical_SAM"/>
    <property type="match status" value="1"/>
</dbReference>
<evidence type="ECO:0000256" key="7">
    <source>
        <dbReference type="ARBA" id="ARBA00023004"/>
    </source>
</evidence>
<sequence length="451" mass="50754">MKQFYLETFGCQMNVVDSERIVALLEEIGYRQTDSAEQADLILLNTCSVRDKAERKVIGHLGRFKPLKDARPELIIGVGGCVAQQEGAAFLDRIPYLDLVFGTHNIHRLPEMVAKVERDRQRCHAVDFLDRETRLRLFPKRSDTDSVTRFVTVMQGCDNFCSYCIVPHVRGREVSRPSGEILAEIRELAAAGVREVTLIGQNVNSYGLGTEGEVSFAGLLRQVAAVEGIERIRFTTSHPKDLSDELIDCFGELDKLCHHLQLPLQSGSDRILRRMNRGYSADDYLRRVERLKKVCPDIRLTTDIIVGFPGETEEDFRATLEMVERVRYADAYTFLYSPRPGTAAAELEDDTPAEVKQERFDRLLEVQNAISEQTWQADVGRVLPVLVEGRSRQGRGQLFGRTTWNRIVNFAGDESLIGRIVDVRVVRSFRNSQLGERVAGDGDAGASVSFG</sequence>
<proteinExistence type="inferred from homology"/>
<dbReference type="InterPro" id="IPR023404">
    <property type="entry name" value="rSAM_horseshoe"/>
</dbReference>
<dbReference type="EC" id="2.8.4.3" evidence="9 13"/>
<evidence type="ECO:0000313" key="18">
    <source>
        <dbReference type="Proteomes" id="UP000324159"/>
    </source>
</evidence>
<feature type="binding site" evidence="13">
    <location>
        <position position="161"/>
    </location>
    <ligand>
        <name>[4Fe-4S] cluster</name>
        <dbReference type="ChEBI" id="CHEBI:49883"/>
        <label>2</label>
        <note>4Fe-4S-S-AdoMet</note>
    </ligand>
</feature>
<feature type="binding site" evidence="13">
    <location>
        <position position="157"/>
    </location>
    <ligand>
        <name>[4Fe-4S] cluster</name>
        <dbReference type="ChEBI" id="CHEBI:49883"/>
        <label>2</label>
        <note>4Fe-4S-S-AdoMet</note>
    </ligand>
</feature>
<dbReference type="SFLD" id="SFLDG01082">
    <property type="entry name" value="B12-binding_domain_containing"/>
    <property type="match status" value="1"/>
</dbReference>
<evidence type="ECO:0000259" key="14">
    <source>
        <dbReference type="PROSITE" id="PS50926"/>
    </source>
</evidence>
<feature type="binding site" evidence="13">
    <location>
        <position position="47"/>
    </location>
    <ligand>
        <name>[4Fe-4S] cluster</name>
        <dbReference type="ChEBI" id="CHEBI:49883"/>
        <label>1</label>
    </ligand>
</feature>
<dbReference type="NCBIfam" id="TIGR01574">
    <property type="entry name" value="miaB-methiolase"/>
    <property type="match status" value="1"/>
</dbReference>
<keyword evidence="13" id="KW-0819">tRNA processing</keyword>
<evidence type="ECO:0000256" key="4">
    <source>
        <dbReference type="ARBA" id="ARBA00022679"/>
    </source>
</evidence>
<evidence type="ECO:0000256" key="9">
    <source>
        <dbReference type="ARBA" id="ARBA00033765"/>
    </source>
</evidence>
<dbReference type="InterPro" id="IPR002792">
    <property type="entry name" value="TRAM_dom"/>
</dbReference>
<comment type="catalytic activity">
    <reaction evidence="13">
        <text>N(6)-dimethylallyladenosine(37) in tRNA + (sulfur carrier)-SH + AH2 + 2 S-adenosyl-L-methionine = 2-methylsulfanyl-N(6)-dimethylallyladenosine(37) in tRNA + (sulfur carrier)-H + 5'-deoxyadenosine + L-methionine + A + S-adenosyl-L-homocysteine + 2 H(+)</text>
        <dbReference type="Rhea" id="RHEA:37067"/>
        <dbReference type="Rhea" id="RHEA-COMP:10375"/>
        <dbReference type="Rhea" id="RHEA-COMP:10376"/>
        <dbReference type="Rhea" id="RHEA-COMP:14737"/>
        <dbReference type="Rhea" id="RHEA-COMP:14739"/>
        <dbReference type="ChEBI" id="CHEBI:13193"/>
        <dbReference type="ChEBI" id="CHEBI:15378"/>
        <dbReference type="ChEBI" id="CHEBI:17319"/>
        <dbReference type="ChEBI" id="CHEBI:17499"/>
        <dbReference type="ChEBI" id="CHEBI:29917"/>
        <dbReference type="ChEBI" id="CHEBI:57844"/>
        <dbReference type="ChEBI" id="CHEBI:57856"/>
        <dbReference type="ChEBI" id="CHEBI:59789"/>
        <dbReference type="ChEBI" id="CHEBI:64428"/>
        <dbReference type="ChEBI" id="CHEBI:74415"/>
        <dbReference type="ChEBI" id="CHEBI:74417"/>
        <dbReference type="EC" id="2.8.4.3"/>
    </reaction>
</comment>
<keyword evidence="3 13" id="KW-0963">Cytoplasm</keyword>
<dbReference type="InterPro" id="IPR013848">
    <property type="entry name" value="Methylthiotransferase_N"/>
</dbReference>
<feature type="domain" description="TRAM" evidence="14">
    <location>
        <begin position="376"/>
        <end position="439"/>
    </location>
</feature>
<dbReference type="InterPro" id="IPR038135">
    <property type="entry name" value="Methylthiotransferase_N_sf"/>
</dbReference>
<evidence type="ECO:0000256" key="3">
    <source>
        <dbReference type="ARBA" id="ARBA00022490"/>
    </source>
</evidence>
<evidence type="ECO:0000256" key="1">
    <source>
        <dbReference type="ARBA" id="ARBA00003234"/>
    </source>
</evidence>
<evidence type="ECO:0000256" key="6">
    <source>
        <dbReference type="ARBA" id="ARBA00022723"/>
    </source>
</evidence>
<dbReference type="PROSITE" id="PS51918">
    <property type="entry name" value="RADICAL_SAM"/>
    <property type="match status" value="1"/>
</dbReference>
<dbReference type="NCBIfam" id="TIGR00089">
    <property type="entry name" value="MiaB/RimO family radical SAM methylthiotransferase"/>
    <property type="match status" value="1"/>
</dbReference>
<dbReference type="Pfam" id="PF00919">
    <property type="entry name" value="UPF0004"/>
    <property type="match status" value="1"/>
</dbReference>
<gene>
    <name evidence="13" type="primary">miaB</name>
    <name evidence="17" type="ORF">EDC39_101156</name>
</gene>
<dbReference type="PROSITE" id="PS50926">
    <property type="entry name" value="TRAM"/>
    <property type="match status" value="1"/>
</dbReference>
<comment type="caution">
    <text evidence="17">The sequence shown here is derived from an EMBL/GenBank/DDBJ whole genome shotgun (WGS) entry which is preliminary data.</text>
</comment>
<dbReference type="Pfam" id="PF04055">
    <property type="entry name" value="Radical_SAM"/>
    <property type="match status" value="1"/>
</dbReference>
<evidence type="ECO:0000256" key="13">
    <source>
        <dbReference type="HAMAP-Rule" id="MF_01864"/>
    </source>
</evidence>
<keyword evidence="18" id="KW-1185">Reference proteome</keyword>
<evidence type="ECO:0000256" key="10">
    <source>
        <dbReference type="ARBA" id="ARBA00068570"/>
    </source>
</evidence>
<feature type="binding site" evidence="13">
    <location>
        <position position="81"/>
    </location>
    <ligand>
        <name>[4Fe-4S] cluster</name>
        <dbReference type="ChEBI" id="CHEBI:49883"/>
        <label>1</label>
    </ligand>
</feature>
<protein>
    <recommendedName>
        <fullName evidence="10 13">tRNA-2-methylthio-N(6)-dimethylallyladenosine synthase</fullName>
        <ecNumber evidence="9 13">2.8.4.3</ecNumber>
    </recommendedName>
    <alternativeName>
        <fullName evidence="12 13">(Dimethylallyl)adenosine tRNA methylthiotransferase MiaB</fullName>
    </alternativeName>
    <alternativeName>
        <fullName evidence="11 13">tRNA-i(6)A37 methylthiotransferase</fullName>
    </alternativeName>
</protein>
<dbReference type="InterPro" id="IPR058240">
    <property type="entry name" value="rSAM_sf"/>
</dbReference>
<evidence type="ECO:0000256" key="11">
    <source>
        <dbReference type="ARBA" id="ARBA00080698"/>
    </source>
</evidence>
<dbReference type="AlphaFoldDB" id="A0A5D3WLH3"/>
<dbReference type="InterPro" id="IPR007197">
    <property type="entry name" value="rSAM"/>
</dbReference>
<dbReference type="Gene3D" id="3.40.50.12160">
    <property type="entry name" value="Methylthiotransferase, N-terminal domain"/>
    <property type="match status" value="1"/>
</dbReference>
<dbReference type="PANTHER" id="PTHR43020">
    <property type="entry name" value="CDK5 REGULATORY SUBUNIT-ASSOCIATED PROTEIN 1"/>
    <property type="match status" value="1"/>
</dbReference>
<evidence type="ECO:0000259" key="16">
    <source>
        <dbReference type="PROSITE" id="PS51918"/>
    </source>
</evidence>
<feature type="binding site" evidence="13">
    <location>
        <position position="11"/>
    </location>
    <ligand>
        <name>[4Fe-4S] cluster</name>
        <dbReference type="ChEBI" id="CHEBI:49883"/>
        <label>1</label>
    </ligand>
</feature>
<dbReference type="GO" id="GO:0046872">
    <property type="term" value="F:metal ion binding"/>
    <property type="evidence" value="ECO:0007669"/>
    <property type="project" value="UniProtKB-KW"/>
</dbReference>
<feature type="domain" description="Radical SAM core" evidence="16">
    <location>
        <begin position="143"/>
        <end position="373"/>
    </location>
</feature>
<dbReference type="SFLD" id="SFLDG01061">
    <property type="entry name" value="methylthiotransferase"/>
    <property type="match status" value="1"/>
</dbReference>
<keyword evidence="7 13" id="KW-0408">Iron</keyword>
<dbReference type="InterPro" id="IPR005839">
    <property type="entry name" value="Methylthiotransferase"/>
</dbReference>
<dbReference type="SFLD" id="SFLDF00273">
    <property type="entry name" value="(dimethylallyl)adenosine_tRNA"/>
    <property type="match status" value="1"/>
</dbReference>
<evidence type="ECO:0000259" key="15">
    <source>
        <dbReference type="PROSITE" id="PS51449"/>
    </source>
</evidence>
<dbReference type="PROSITE" id="PS51449">
    <property type="entry name" value="MTTASE_N"/>
    <property type="match status" value="1"/>
</dbReference>
<keyword evidence="8 13" id="KW-0411">Iron-sulfur</keyword>
<dbReference type="CDD" id="cd01335">
    <property type="entry name" value="Radical_SAM"/>
    <property type="match status" value="1"/>
</dbReference>